<evidence type="ECO:0000313" key="4">
    <source>
        <dbReference type="Proteomes" id="UP000783037"/>
    </source>
</evidence>
<gene>
    <name evidence="3" type="ORF">E7Z79_02420</name>
</gene>
<dbReference type="AlphaFoldDB" id="A0A8T3VBE8"/>
<feature type="region of interest" description="Disordered" evidence="1">
    <location>
        <begin position="56"/>
        <end position="84"/>
    </location>
</feature>
<reference evidence="3" key="1">
    <citation type="submission" date="2019-04" db="EMBL/GenBank/DDBJ databases">
        <title>Evolution of Biomass-Degrading Anaerobic Consortia Revealed by Metagenomics.</title>
        <authorList>
            <person name="Peng X."/>
        </authorList>
    </citation>
    <scope>NUCLEOTIDE SEQUENCE</scope>
    <source>
        <strain evidence="3">SIG18</strain>
    </source>
</reference>
<sequence length="141" mass="16260">MNKKEKIAIIALLVIIIILIGSICLFMNGDTDNKNNQTTQINNTTNATTEVINATLADDSEDTSTQSSSSEESEPEFGTDEYVDKWDESQKTDTGWAYLHDQPVKSENGHEYKRMYDPDTQEGYWYQMDQEYDEDEYFNNK</sequence>
<evidence type="ECO:0000256" key="2">
    <source>
        <dbReference type="SAM" id="Phobius"/>
    </source>
</evidence>
<evidence type="ECO:0000313" key="3">
    <source>
        <dbReference type="EMBL" id="MBE6501277.1"/>
    </source>
</evidence>
<name>A0A8T3VBE8_9EURY</name>
<accession>A0A8T3VBE8</accession>
<feature type="transmembrane region" description="Helical" evidence="2">
    <location>
        <begin position="7"/>
        <end position="28"/>
    </location>
</feature>
<keyword evidence="2" id="KW-0472">Membrane</keyword>
<proteinExistence type="predicted"/>
<keyword evidence="2" id="KW-1133">Transmembrane helix</keyword>
<comment type="caution">
    <text evidence="3">The sequence shown here is derived from an EMBL/GenBank/DDBJ whole genome shotgun (WGS) entry which is preliminary data.</text>
</comment>
<feature type="compositionally biased region" description="Acidic residues" evidence="1">
    <location>
        <begin position="71"/>
        <end position="81"/>
    </location>
</feature>
<evidence type="ECO:0000256" key="1">
    <source>
        <dbReference type="SAM" id="MobiDB-lite"/>
    </source>
</evidence>
<dbReference type="RefSeq" id="WP_303738390.1">
    <property type="nucleotide sequence ID" value="NZ_SUTK01000006.1"/>
</dbReference>
<keyword evidence="2" id="KW-0812">Transmembrane</keyword>
<dbReference type="Proteomes" id="UP000783037">
    <property type="component" value="Unassembled WGS sequence"/>
</dbReference>
<dbReference type="EMBL" id="SUTK01000006">
    <property type="protein sequence ID" value="MBE6501277.1"/>
    <property type="molecule type" value="Genomic_DNA"/>
</dbReference>
<organism evidence="3 4">
    <name type="scientific">Methanobrevibacter thaueri</name>
    <dbReference type="NCBI Taxonomy" id="190975"/>
    <lineage>
        <taxon>Archaea</taxon>
        <taxon>Methanobacteriati</taxon>
        <taxon>Methanobacteriota</taxon>
        <taxon>Methanomada group</taxon>
        <taxon>Methanobacteria</taxon>
        <taxon>Methanobacteriales</taxon>
        <taxon>Methanobacteriaceae</taxon>
        <taxon>Methanobrevibacter</taxon>
    </lineage>
</organism>
<protein>
    <submittedName>
        <fullName evidence="3">Uncharacterized protein</fullName>
    </submittedName>
</protein>